<dbReference type="Proteomes" id="UP000553776">
    <property type="component" value="Unassembled WGS sequence"/>
</dbReference>
<evidence type="ECO:0000313" key="2">
    <source>
        <dbReference type="Proteomes" id="UP000553776"/>
    </source>
</evidence>
<comment type="caution">
    <text evidence="1">The sequence shown here is derived from an EMBL/GenBank/DDBJ whole genome shotgun (WGS) entry which is preliminary data.</text>
</comment>
<dbReference type="InterPro" id="IPR011044">
    <property type="entry name" value="Quino_amine_DH_bsu"/>
</dbReference>
<organism evidence="1 2">
    <name type="scientific">Cohnella xylanilytica</name>
    <dbReference type="NCBI Taxonomy" id="557555"/>
    <lineage>
        <taxon>Bacteria</taxon>
        <taxon>Bacillati</taxon>
        <taxon>Bacillota</taxon>
        <taxon>Bacilli</taxon>
        <taxon>Bacillales</taxon>
        <taxon>Paenibacillaceae</taxon>
        <taxon>Cohnella</taxon>
    </lineage>
</organism>
<dbReference type="InterPro" id="IPR015943">
    <property type="entry name" value="WD40/YVTN_repeat-like_dom_sf"/>
</dbReference>
<dbReference type="AlphaFoldDB" id="A0A841U2N9"/>
<sequence length="376" mass="39687">MSRLTLASASAAARTAVARKSRSFGKRTSAPFAKKLATIRVGREPLFLAVNEAAGRVYANNGSRGAIYVLNGSTDRLAATIRIGKPLGPMAVHPEAHRLYVAASPDSLLVISTRTNRVLRTVKLGGDPGQIVVSPDGAHIYVAVDNRTIAVVDAKTDKVAGLIPVPQGVIQFALNGATNRLYAVGNRLSVIHPSKLKVVAALDIGDRPLASGIAVNEHTNRIYVANFFDSHSNAIFAVSGNTNRVLRRIPVDGVAGVAVNPRLNRIYAGSLGEGPADLAVIDDEMNEVAKKVTTDQASADSVLADTDNNLVFIASEADGVVTFVDGTNNKRFASIAIGESGFQPVGLAFNRRTGKLYASNFMASTVTVFQTGRTSR</sequence>
<accession>A0A841U2N9</accession>
<dbReference type="SUPFAM" id="SSF50969">
    <property type="entry name" value="YVTN repeat-like/Quinoprotein amine dehydrogenase"/>
    <property type="match status" value="1"/>
</dbReference>
<evidence type="ECO:0000313" key="1">
    <source>
        <dbReference type="EMBL" id="MBB6694795.1"/>
    </source>
</evidence>
<gene>
    <name evidence="1" type="ORF">H7B90_25695</name>
</gene>
<keyword evidence="2" id="KW-1185">Reference proteome</keyword>
<dbReference type="EMBL" id="JACJVR010000103">
    <property type="protein sequence ID" value="MBB6694795.1"/>
    <property type="molecule type" value="Genomic_DNA"/>
</dbReference>
<protein>
    <submittedName>
        <fullName evidence="1">YncE family protein</fullName>
    </submittedName>
</protein>
<dbReference type="Gene3D" id="2.130.10.10">
    <property type="entry name" value="YVTN repeat-like/Quinoprotein amine dehydrogenase"/>
    <property type="match status" value="3"/>
</dbReference>
<reference evidence="1 2" key="1">
    <citation type="submission" date="2020-08" db="EMBL/GenBank/DDBJ databases">
        <title>Cohnella phylogeny.</title>
        <authorList>
            <person name="Dunlap C."/>
        </authorList>
    </citation>
    <scope>NUCLEOTIDE SEQUENCE [LARGE SCALE GENOMIC DNA]</scope>
    <source>
        <strain evidence="1 2">DSM 25239</strain>
    </source>
</reference>
<dbReference type="PANTHER" id="PTHR47197:SF3">
    <property type="entry name" value="DIHYDRO-HEME D1 DEHYDROGENASE"/>
    <property type="match status" value="1"/>
</dbReference>
<dbReference type="InterPro" id="IPR051200">
    <property type="entry name" value="Host-pathogen_enzymatic-act"/>
</dbReference>
<proteinExistence type="predicted"/>
<dbReference type="PANTHER" id="PTHR47197">
    <property type="entry name" value="PROTEIN NIRF"/>
    <property type="match status" value="1"/>
</dbReference>
<dbReference type="RefSeq" id="WP_185138757.1">
    <property type="nucleotide sequence ID" value="NZ_BORM01000007.1"/>
</dbReference>
<name>A0A841U2N9_9BACL</name>